<dbReference type="GeneID" id="90532005"/>
<feature type="transmembrane region" description="Helical" evidence="5">
    <location>
        <begin position="12"/>
        <end position="34"/>
    </location>
</feature>
<sequence>MKNQYQRFRLKYQLLLIVIIVFLVPTLFFSIVLLNNYAQSQMEQSIKSAQSALEKSAAQVEQNAQACVLTTQSFLNNQGLTAALQKFVLEENTNALELLDFKLTEVTANDRLINNNPYLYQARIYMDSDRITEIMPLLYNRRRMQRQPWYQKERSLMEGWHFNYSDRLFDSESWNNEQHLASLVSCCYSFDGMYLGILEVSTRMDLLFPTLFQNDKETWNGFLTTDGRLYYNTGDVPWEPETTSILSQLDANRAEPQHSIQKTEKGTYILCYYPLSGLPGGLVTASRLDEKMQGIKTTQNLLVTGIVLLGICFCLFISKLIDMVLKRFYRVVSAIESIQSENLSVEIPETGNDEIGILASSIRRMTERIQVLVSESVQRERLIKDSEIRALQNQINTHFIYNVLESIKMMAEIDEKYDISDAVTSLGKLLRYSMKWSSPLVTVGDELEYIRNYISLMRLRYDYSIFLTIEIPKELLDQHIPKMSLQPIIENAIYHGIEGLPEDATIKIQGYRCQVDNEDAFRIEITDSGRGMTTEQLTALQDRIDGRSPDNPSSSHGIGLKNVQDRITLFFGASYRLQVAAEKDRYTQVSITVPFCEN</sequence>
<dbReference type="Pfam" id="PF06580">
    <property type="entry name" value="His_kinase"/>
    <property type="match status" value="1"/>
</dbReference>
<dbReference type="SUPFAM" id="SSF158472">
    <property type="entry name" value="HAMP domain-like"/>
    <property type="match status" value="1"/>
</dbReference>
<keyword evidence="5" id="KW-0472">Membrane</keyword>
<dbReference type="InterPro" id="IPR003594">
    <property type="entry name" value="HATPase_dom"/>
</dbReference>
<keyword evidence="3" id="KW-0808">Transferase</keyword>
<dbReference type="Gene3D" id="6.10.340.10">
    <property type="match status" value="1"/>
</dbReference>
<organism evidence="7 8">
    <name type="scientific">Neglectibacter timonensis</name>
    <dbReference type="NCBI Taxonomy" id="1776382"/>
    <lineage>
        <taxon>Bacteria</taxon>
        <taxon>Bacillati</taxon>
        <taxon>Bacillota</taxon>
        <taxon>Clostridia</taxon>
        <taxon>Eubacteriales</taxon>
        <taxon>Oscillospiraceae</taxon>
        <taxon>Neglectibacter</taxon>
    </lineage>
</organism>
<dbReference type="SUPFAM" id="SSF55874">
    <property type="entry name" value="ATPase domain of HSP90 chaperone/DNA topoisomerase II/histidine kinase"/>
    <property type="match status" value="1"/>
</dbReference>
<name>A0ABT1RYU2_9FIRM</name>
<dbReference type="Pfam" id="PF02518">
    <property type="entry name" value="HATPase_c"/>
    <property type="match status" value="1"/>
</dbReference>
<accession>A0ABT1RYU2</accession>
<dbReference type="InterPro" id="IPR036890">
    <property type="entry name" value="HATPase_C_sf"/>
</dbReference>
<gene>
    <name evidence="7" type="ORF">NE695_07550</name>
</gene>
<keyword evidence="5" id="KW-0812">Transmembrane</keyword>
<dbReference type="InterPro" id="IPR003660">
    <property type="entry name" value="HAMP_dom"/>
</dbReference>
<dbReference type="SMART" id="SM00387">
    <property type="entry name" value="HATPase_c"/>
    <property type="match status" value="1"/>
</dbReference>
<comment type="caution">
    <text evidence="7">The sequence shown here is derived from an EMBL/GenBank/DDBJ whole genome shotgun (WGS) entry which is preliminary data.</text>
</comment>
<dbReference type="PROSITE" id="PS50885">
    <property type="entry name" value="HAMP"/>
    <property type="match status" value="1"/>
</dbReference>
<keyword evidence="5" id="KW-1133">Transmembrane helix</keyword>
<evidence type="ECO:0000256" key="4">
    <source>
        <dbReference type="ARBA" id="ARBA00022777"/>
    </source>
</evidence>
<feature type="transmembrane region" description="Helical" evidence="5">
    <location>
        <begin position="301"/>
        <end position="321"/>
    </location>
</feature>
<evidence type="ECO:0000259" key="6">
    <source>
        <dbReference type="PROSITE" id="PS50885"/>
    </source>
</evidence>
<dbReference type="Gene3D" id="3.30.565.10">
    <property type="entry name" value="Histidine kinase-like ATPase, C-terminal domain"/>
    <property type="match status" value="1"/>
</dbReference>
<dbReference type="CDD" id="cd06225">
    <property type="entry name" value="HAMP"/>
    <property type="match status" value="1"/>
</dbReference>
<dbReference type="Pfam" id="PF00672">
    <property type="entry name" value="HAMP"/>
    <property type="match status" value="1"/>
</dbReference>
<evidence type="ECO:0000256" key="2">
    <source>
        <dbReference type="ARBA" id="ARBA00022553"/>
    </source>
</evidence>
<dbReference type="GO" id="GO:0016301">
    <property type="term" value="F:kinase activity"/>
    <property type="evidence" value="ECO:0007669"/>
    <property type="project" value="UniProtKB-KW"/>
</dbReference>
<dbReference type="InterPro" id="IPR050640">
    <property type="entry name" value="Bact_2-comp_sensor_kinase"/>
</dbReference>
<dbReference type="Proteomes" id="UP001524473">
    <property type="component" value="Unassembled WGS sequence"/>
</dbReference>
<dbReference type="PANTHER" id="PTHR34220">
    <property type="entry name" value="SENSOR HISTIDINE KINASE YPDA"/>
    <property type="match status" value="1"/>
</dbReference>
<comment type="subcellular location">
    <subcellularLocation>
        <location evidence="1">Membrane</location>
    </subcellularLocation>
</comment>
<dbReference type="EMBL" id="JANFZH010000014">
    <property type="protein sequence ID" value="MCQ4839765.1"/>
    <property type="molecule type" value="Genomic_DNA"/>
</dbReference>
<dbReference type="InterPro" id="IPR010559">
    <property type="entry name" value="Sig_transdc_His_kin_internal"/>
</dbReference>
<keyword evidence="2" id="KW-0597">Phosphoprotein</keyword>
<dbReference type="SMART" id="SM00304">
    <property type="entry name" value="HAMP"/>
    <property type="match status" value="1"/>
</dbReference>
<evidence type="ECO:0000256" key="1">
    <source>
        <dbReference type="ARBA" id="ARBA00004370"/>
    </source>
</evidence>
<keyword evidence="4 7" id="KW-0418">Kinase</keyword>
<evidence type="ECO:0000313" key="8">
    <source>
        <dbReference type="Proteomes" id="UP001524473"/>
    </source>
</evidence>
<evidence type="ECO:0000313" key="7">
    <source>
        <dbReference type="EMBL" id="MCQ4839765.1"/>
    </source>
</evidence>
<evidence type="ECO:0000256" key="5">
    <source>
        <dbReference type="SAM" id="Phobius"/>
    </source>
</evidence>
<evidence type="ECO:0000256" key="3">
    <source>
        <dbReference type="ARBA" id="ARBA00022679"/>
    </source>
</evidence>
<feature type="domain" description="HAMP" evidence="6">
    <location>
        <begin position="322"/>
        <end position="374"/>
    </location>
</feature>
<reference evidence="7 8" key="1">
    <citation type="submission" date="2022-06" db="EMBL/GenBank/DDBJ databases">
        <title>Isolation of gut microbiota from human fecal samples.</title>
        <authorList>
            <person name="Pamer E.G."/>
            <person name="Barat B."/>
            <person name="Waligurski E."/>
            <person name="Medina S."/>
            <person name="Paddock L."/>
            <person name="Mostad J."/>
        </authorList>
    </citation>
    <scope>NUCLEOTIDE SEQUENCE [LARGE SCALE GENOMIC DNA]</scope>
    <source>
        <strain evidence="7 8">DFI.9.73</strain>
    </source>
</reference>
<protein>
    <submittedName>
        <fullName evidence="7">Sensor histidine kinase</fullName>
    </submittedName>
</protein>
<keyword evidence="8" id="KW-1185">Reference proteome</keyword>
<dbReference type="RefSeq" id="WP_066862760.1">
    <property type="nucleotide sequence ID" value="NZ_CABKVV010000013.1"/>
</dbReference>
<dbReference type="PANTHER" id="PTHR34220:SF7">
    <property type="entry name" value="SENSOR HISTIDINE KINASE YPDA"/>
    <property type="match status" value="1"/>
</dbReference>
<proteinExistence type="predicted"/>